<dbReference type="Proteomes" id="UP000808349">
    <property type="component" value="Unassembled WGS sequence"/>
</dbReference>
<reference evidence="1 2" key="1">
    <citation type="submission" date="2020-10" db="EMBL/GenBank/DDBJ databases">
        <title>Connecting structure to function with the recovery of over 1000 high-quality activated sludge metagenome-assembled genomes encoding full-length rRNA genes using long-read sequencing.</title>
        <authorList>
            <person name="Singleton C.M."/>
            <person name="Petriglieri F."/>
            <person name="Kristensen J.M."/>
            <person name="Kirkegaard R.H."/>
            <person name="Michaelsen T.Y."/>
            <person name="Andersen M.H."/>
            <person name="Karst S.M."/>
            <person name="Dueholm M.S."/>
            <person name="Nielsen P.H."/>
            <person name="Albertsen M."/>
        </authorList>
    </citation>
    <scope>NUCLEOTIDE SEQUENCE [LARGE SCALE GENOMIC DNA]</scope>
    <source>
        <strain evidence="1">Ribe_18-Q3-R11-54_BAT3C.373</strain>
    </source>
</reference>
<evidence type="ECO:0008006" key="3">
    <source>
        <dbReference type="Google" id="ProtNLM"/>
    </source>
</evidence>
<dbReference type="InterPro" id="IPR011990">
    <property type="entry name" value="TPR-like_helical_dom_sf"/>
</dbReference>
<dbReference type="AlphaFoldDB" id="A0A9D7SB43"/>
<evidence type="ECO:0000313" key="1">
    <source>
        <dbReference type="EMBL" id="MBK9719387.1"/>
    </source>
</evidence>
<dbReference type="SUPFAM" id="SSF48452">
    <property type="entry name" value="TPR-like"/>
    <property type="match status" value="2"/>
</dbReference>
<protein>
    <recommendedName>
        <fullName evidence="3">Tetratricopeptide repeat protein</fullName>
    </recommendedName>
</protein>
<dbReference type="Gene3D" id="1.25.40.10">
    <property type="entry name" value="Tetratricopeptide repeat domain"/>
    <property type="match status" value="2"/>
</dbReference>
<sequence>MNIYKYCILLLLLLNCKQKPIPLDTYSLDHTLGILIKSGQEAMIDSMKLIKTPIDSQWLNFGNYILSSKINHSNDSTLLILANIFHDLGSKKIDSNIMVSKIFFKSALKLRKIFYNNEIQLDILRSLINIGDLYGREENHFEALKYYNEADVKSDAFQIFPYIYNQSKKGESYYKLKDYNESINCLELGRKRINEYTSELLKIDNIAWFKAITKIYYLYTLESNSYRATRQYYKAIYACKEGINFVHKWVDKSDSIEQLANLYISLGNAYQDSASIISSVETKNSLYYYAIENYKNAQINYAKVNKLDEVSICVGNISSMYNKLELYNKSQEIISDLLTLIKENNYVLSKNQNLILKINLGSSLFHQKKFANALQSFLEAMSLAHDSYPKNNTIPNVSSLYLQFESSLQLLFNLGGTYIKMAENDYVYIHNATACYDSLFQLINYIRGNLLIDQAKINLAEQAREWVPDAFSDIKELYQITKDSFYKERAFQIVEQAKAFSLLEASRLNNASELLPKSLQNEQKDVARLQLAATSDSLKDIANGKQREFISNLKKKRQHILH</sequence>
<evidence type="ECO:0000313" key="2">
    <source>
        <dbReference type="Proteomes" id="UP000808349"/>
    </source>
</evidence>
<accession>A0A9D7SB43</accession>
<organism evidence="1 2">
    <name type="scientific">Candidatus Defluviibacterium haderslevense</name>
    <dbReference type="NCBI Taxonomy" id="2981993"/>
    <lineage>
        <taxon>Bacteria</taxon>
        <taxon>Pseudomonadati</taxon>
        <taxon>Bacteroidota</taxon>
        <taxon>Saprospiria</taxon>
        <taxon>Saprospirales</taxon>
        <taxon>Saprospiraceae</taxon>
        <taxon>Candidatus Defluviibacterium</taxon>
    </lineage>
</organism>
<proteinExistence type="predicted"/>
<comment type="caution">
    <text evidence="1">The sequence shown here is derived from an EMBL/GenBank/DDBJ whole genome shotgun (WGS) entry which is preliminary data.</text>
</comment>
<gene>
    <name evidence="1" type="ORF">IPO85_18110</name>
</gene>
<name>A0A9D7SB43_9BACT</name>
<dbReference type="InterPro" id="IPR019734">
    <property type="entry name" value="TPR_rpt"/>
</dbReference>
<dbReference type="SMART" id="SM00028">
    <property type="entry name" value="TPR"/>
    <property type="match status" value="4"/>
</dbReference>
<dbReference type="EMBL" id="JADKFW010000019">
    <property type="protein sequence ID" value="MBK9719387.1"/>
    <property type="molecule type" value="Genomic_DNA"/>
</dbReference>